<dbReference type="Pfam" id="PF14088">
    <property type="entry name" value="DUF4268"/>
    <property type="match status" value="1"/>
</dbReference>
<sequence>MLPPTSPRYQLGTLKTVPLRTMWPHEALDFTQWLGQHENLALLCEELEISVENIRMEVASGRYNADIVAELSGSKKVVIIENQLETTDHKHLGQLLTYASAHDASVIIWNVSDYTEEHRQAIDWFNQHMPESISFFLVKVELWQIGDSLPAPKFNIICQPNNWAKTVVQASREEGSGPSDLKLLQQRFWNGFKEWTQQQRPQSQLRLGRTPRPQHWYTISFGTSKATISLTTNSRERRIGCELYIREDAALYDRLAADRAAIDQALGDQPEWMDLPDSVAFRIVKYHACSPLDETQWPTYFAWLHTQAEIFQRTFRNRF</sequence>
<protein>
    <submittedName>
        <fullName evidence="2">DUF4268 domain-containing protein</fullName>
    </submittedName>
</protein>
<keyword evidence="3" id="KW-1185">Reference proteome</keyword>
<evidence type="ECO:0000313" key="3">
    <source>
        <dbReference type="Proteomes" id="UP000829647"/>
    </source>
</evidence>
<organism evidence="2 3">
    <name type="scientific">Hymenobacter sublimis</name>
    <dbReference type="NCBI Taxonomy" id="2933777"/>
    <lineage>
        <taxon>Bacteria</taxon>
        <taxon>Pseudomonadati</taxon>
        <taxon>Bacteroidota</taxon>
        <taxon>Cytophagia</taxon>
        <taxon>Cytophagales</taxon>
        <taxon>Hymenobacteraceae</taxon>
        <taxon>Hymenobacter</taxon>
    </lineage>
</organism>
<dbReference type="InterPro" id="IPR011856">
    <property type="entry name" value="tRNA_endonuc-like_dom_sf"/>
</dbReference>
<name>A0ABY4JBN4_9BACT</name>
<gene>
    <name evidence="2" type="ORF">MWH26_04745</name>
</gene>
<dbReference type="Proteomes" id="UP000829647">
    <property type="component" value="Chromosome"/>
</dbReference>
<evidence type="ECO:0000259" key="1">
    <source>
        <dbReference type="Pfam" id="PF14088"/>
    </source>
</evidence>
<reference evidence="2 3" key="1">
    <citation type="submission" date="2022-04" db="EMBL/GenBank/DDBJ databases">
        <title>Hymenobacter sp. isolated from the air.</title>
        <authorList>
            <person name="Won M."/>
            <person name="Lee C.-M."/>
            <person name="Woen H.-Y."/>
            <person name="Kwon S.-W."/>
        </authorList>
    </citation>
    <scope>NUCLEOTIDE SEQUENCE [LARGE SCALE GENOMIC DNA]</scope>
    <source>
        <strain evidence="3">5516 S-25</strain>
    </source>
</reference>
<dbReference type="InterPro" id="IPR025364">
    <property type="entry name" value="DUF4268"/>
</dbReference>
<feature type="domain" description="DUF4268" evidence="1">
    <location>
        <begin position="184"/>
        <end position="317"/>
    </location>
</feature>
<proteinExistence type="predicted"/>
<accession>A0ABY4JBN4</accession>
<evidence type="ECO:0000313" key="2">
    <source>
        <dbReference type="EMBL" id="UPL50218.1"/>
    </source>
</evidence>
<dbReference type="EMBL" id="CP095848">
    <property type="protein sequence ID" value="UPL50218.1"/>
    <property type="molecule type" value="Genomic_DNA"/>
</dbReference>
<dbReference type="RefSeq" id="WP_247976258.1">
    <property type="nucleotide sequence ID" value="NZ_CP095848.1"/>
</dbReference>
<dbReference type="Gene3D" id="3.40.1350.10">
    <property type="match status" value="1"/>
</dbReference>